<comment type="caution">
    <text evidence="1">The sequence shown here is derived from an EMBL/GenBank/DDBJ whole genome shotgun (WGS) entry which is preliminary data.</text>
</comment>
<protein>
    <submittedName>
        <fullName evidence="1">Uncharacterized protein</fullName>
    </submittedName>
</protein>
<dbReference type="Proteomes" id="UP001162992">
    <property type="component" value="Chromosome 11"/>
</dbReference>
<keyword evidence="2" id="KW-1185">Reference proteome</keyword>
<evidence type="ECO:0000313" key="2">
    <source>
        <dbReference type="Proteomes" id="UP001162992"/>
    </source>
</evidence>
<evidence type="ECO:0000313" key="1">
    <source>
        <dbReference type="EMBL" id="KAJ7539483.1"/>
    </source>
</evidence>
<name>A0ACC2CC78_DIPCM</name>
<proteinExistence type="predicted"/>
<dbReference type="EMBL" id="CM055102">
    <property type="protein sequence ID" value="KAJ7539483.1"/>
    <property type="molecule type" value="Genomic_DNA"/>
</dbReference>
<gene>
    <name evidence="1" type="ORF">O6H91_11G095500</name>
</gene>
<organism evidence="1 2">
    <name type="scientific">Diphasiastrum complanatum</name>
    <name type="common">Issler's clubmoss</name>
    <name type="synonym">Lycopodium complanatum</name>
    <dbReference type="NCBI Taxonomy" id="34168"/>
    <lineage>
        <taxon>Eukaryota</taxon>
        <taxon>Viridiplantae</taxon>
        <taxon>Streptophyta</taxon>
        <taxon>Embryophyta</taxon>
        <taxon>Tracheophyta</taxon>
        <taxon>Lycopodiopsida</taxon>
        <taxon>Lycopodiales</taxon>
        <taxon>Lycopodiaceae</taxon>
        <taxon>Lycopodioideae</taxon>
        <taxon>Diphasiastrum</taxon>
    </lineage>
</organism>
<sequence>MDPRVIKMICMIPVVVCILLNAAGICVADIPLFDAALTTRLCTERALPNGYPCQEFTVTTRDGYILAIQRIPYGSTGPENGLSRPPVILGAGVFQQAALWLLNPSEQSLGFILADKGFDVWFLNFRGTAESSKHVSLSIEDKAFWIWSFDELASFDVPAALQLVNQTTGSQAFYIGHSQGTTIGLAALVDPSVRQMFKAAVLLSPIAYLSQTTSQLAIAFSQMYLDQVYLLSGARQFDMSAGSLASGLIDRACREIDCGFTLNSFTGPNSEFNSSRMGFYTTFMPEPTSANNVAHLAQLIRNDGFRKYDMGEEGNMNKYGQATPPEYDLSSIPKEFPILIASGGWDHLSDLVDVQNLIYNLRCNVKTLYLPRYGHTDYVLGTNASTEAFTQVMDFLRSV</sequence>
<reference evidence="2" key="1">
    <citation type="journal article" date="2024" name="Proc. Natl. Acad. Sci. U.S.A.">
        <title>Extraordinary preservation of gene collinearity over three hundred million years revealed in homosporous lycophytes.</title>
        <authorList>
            <person name="Li C."/>
            <person name="Wickell D."/>
            <person name="Kuo L.Y."/>
            <person name="Chen X."/>
            <person name="Nie B."/>
            <person name="Liao X."/>
            <person name="Peng D."/>
            <person name="Ji J."/>
            <person name="Jenkins J."/>
            <person name="Williams M."/>
            <person name="Shu S."/>
            <person name="Plott C."/>
            <person name="Barry K."/>
            <person name="Rajasekar S."/>
            <person name="Grimwood J."/>
            <person name="Han X."/>
            <person name="Sun S."/>
            <person name="Hou Z."/>
            <person name="He W."/>
            <person name="Dai G."/>
            <person name="Sun C."/>
            <person name="Schmutz J."/>
            <person name="Leebens-Mack J.H."/>
            <person name="Li F.W."/>
            <person name="Wang L."/>
        </authorList>
    </citation>
    <scope>NUCLEOTIDE SEQUENCE [LARGE SCALE GENOMIC DNA]</scope>
    <source>
        <strain evidence="2">cv. PW_Plant_1</strain>
    </source>
</reference>
<accession>A0ACC2CC78</accession>